<dbReference type="InterPro" id="IPR009075">
    <property type="entry name" value="AcylCo_DH/oxidase_C"/>
</dbReference>
<evidence type="ECO:0000256" key="2">
    <source>
        <dbReference type="ARBA" id="ARBA00022630"/>
    </source>
</evidence>
<evidence type="ECO:0000256" key="1">
    <source>
        <dbReference type="ARBA" id="ARBA00009347"/>
    </source>
</evidence>
<dbReference type="SUPFAM" id="SSF56645">
    <property type="entry name" value="Acyl-CoA dehydrogenase NM domain-like"/>
    <property type="match status" value="1"/>
</dbReference>
<dbReference type="PANTHER" id="PTHR42707">
    <property type="entry name" value="ACYL-COA DEHYDROGENASE"/>
    <property type="match status" value="1"/>
</dbReference>
<evidence type="ECO:0000256" key="3">
    <source>
        <dbReference type="ARBA" id="ARBA00022827"/>
    </source>
</evidence>
<dbReference type="RefSeq" id="WP_006336733.1">
    <property type="nucleotide sequence ID" value="NZ_BAHC01000171.1"/>
</dbReference>
<accession>K6WJR2</accession>
<evidence type="ECO:0000313" key="9">
    <source>
        <dbReference type="Proteomes" id="UP000008363"/>
    </source>
</evidence>
<dbReference type="Pfam" id="PF02770">
    <property type="entry name" value="Acyl-CoA_dh_M"/>
    <property type="match status" value="1"/>
</dbReference>
<keyword evidence="2 4" id="KW-0285">Flavoprotein</keyword>
<keyword evidence="4" id="KW-0560">Oxidoreductase</keyword>
<feature type="domain" description="Adaptive response protein AidB N-terminal" evidence="7">
    <location>
        <begin position="20"/>
        <end position="173"/>
    </location>
</feature>
<feature type="domain" description="Acyl-CoA oxidase/dehydrogenase middle" evidence="6">
    <location>
        <begin position="188"/>
        <end position="288"/>
    </location>
</feature>
<dbReference type="Gene3D" id="1.20.140.10">
    <property type="entry name" value="Butyryl-CoA Dehydrogenase, subunit A, domain 3"/>
    <property type="match status" value="1"/>
</dbReference>
<comment type="similarity">
    <text evidence="1 4">Belongs to the acyl-CoA dehydrogenase family.</text>
</comment>
<feature type="domain" description="Acyl-CoA dehydrogenase/oxidase C-terminal" evidence="5">
    <location>
        <begin position="299"/>
        <end position="435"/>
    </location>
</feature>
<dbReference type="STRING" id="1108045.GORHZ_171_00550"/>
<dbReference type="InterPro" id="IPR036250">
    <property type="entry name" value="AcylCo_DH-like_C"/>
</dbReference>
<dbReference type="Pfam" id="PF00441">
    <property type="entry name" value="Acyl-CoA_dh_1"/>
    <property type="match status" value="1"/>
</dbReference>
<comment type="caution">
    <text evidence="8">The sequence shown here is derived from an EMBL/GenBank/DDBJ whole genome shotgun (WGS) entry which is preliminary data.</text>
</comment>
<proteinExistence type="inferred from homology"/>
<dbReference type="EMBL" id="BAHC01000171">
    <property type="protein sequence ID" value="GAB92382.1"/>
    <property type="molecule type" value="Genomic_DNA"/>
</dbReference>
<evidence type="ECO:0000313" key="8">
    <source>
        <dbReference type="EMBL" id="GAB92382.1"/>
    </source>
</evidence>
<dbReference type="Proteomes" id="UP000008363">
    <property type="component" value="Unassembled WGS sequence"/>
</dbReference>
<organism evidence="8 9">
    <name type="scientific">Gordonia rhizosphera NBRC 16068</name>
    <dbReference type="NCBI Taxonomy" id="1108045"/>
    <lineage>
        <taxon>Bacteria</taxon>
        <taxon>Bacillati</taxon>
        <taxon>Actinomycetota</taxon>
        <taxon>Actinomycetes</taxon>
        <taxon>Mycobacteriales</taxon>
        <taxon>Gordoniaceae</taxon>
        <taxon>Gordonia</taxon>
    </lineage>
</organism>
<reference evidence="8 9" key="1">
    <citation type="submission" date="2012-08" db="EMBL/GenBank/DDBJ databases">
        <title>Whole genome shotgun sequence of Gordonia rhizosphera NBRC 16068.</title>
        <authorList>
            <person name="Takarada H."/>
            <person name="Isaki S."/>
            <person name="Hosoyama A."/>
            <person name="Tsuchikane K."/>
            <person name="Katsumata H."/>
            <person name="Baba S."/>
            <person name="Ohji S."/>
            <person name="Yamazaki S."/>
            <person name="Fujita N."/>
        </authorList>
    </citation>
    <scope>NUCLEOTIDE SEQUENCE [LARGE SCALE GENOMIC DNA]</scope>
    <source>
        <strain evidence="8 9">NBRC 16068</strain>
    </source>
</reference>
<comment type="cofactor">
    <cofactor evidence="4">
        <name>FAD</name>
        <dbReference type="ChEBI" id="CHEBI:57692"/>
    </cofactor>
</comment>
<dbReference type="Gene3D" id="6.10.250.600">
    <property type="match status" value="1"/>
</dbReference>
<dbReference type="AlphaFoldDB" id="K6WJR2"/>
<keyword evidence="9" id="KW-1185">Reference proteome</keyword>
<feature type="non-terminal residue" evidence="8">
    <location>
        <position position="437"/>
    </location>
</feature>
<dbReference type="Gene3D" id="2.40.110.20">
    <property type="match status" value="1"/>
</dbReference>
<evidence type="ECO:0000259" key="7">
    <source>
        <dbReference type="Pfam" id="PF18158"/>
    </source>
</evidence>
<keyword evidence="3 4" id="KW-0274">FAD</keyword>
<dbReference type="SUPFAM" id="SSF47203">
    <property type="entry name" value="Acyl-CoA dehydrogenase C-terminal domain-like"/>
    <property type="match status" value="1"/>
</dbReference>
<dbReference type="InterPro" id="IPR009100">
    <property type="entry name" value="AcylCoA_DH/oxidase_NM_dom_sf"/>
</dbReference>
<evidence type="ECO:0000256" key="4">
    <source>
        <dbReference type="RuleBase" id="RU362125"/>
    </source>
</evidence>
<dbReference type="InterPro" id="IPR006091">
    <property type="entry name" value="Acyl-CoA_Oxase/DH_mid-dom"/>
</dbReference>
<dbReference type="Pfam" id="PF18158">
    <property type="entry name" value="AidB_N"/>
    <property type="match status" value="1"/>
</dbReference>
<dbReference type="PANTHER" id="PTHR42707:SF3">
    <property type="entry name" value="ACYL-COA DEHYDROGENASE AIDB-RELATED"/>
    <property type="match status" value="1"/>
</dbReference>
<dbReference type="GO" id="GO:0003995">
    <property type="term" value="F:acyl-CoA dehydrogenase activity"/>
    <property type="evidence" value="ECO:0007669"/>
    <property type="project" value="TreeGrafter"/>
</dbReference>
<dbReference type="InterPro" id="IPR052904">
    <property type="entry name" value="Acyl-CoA_dehydrogenase-like"/>
</dbReference>
<dbReference type="OrthoDB" id="9771038at2"/>
<dbReference type="InterPro" id="IPR041504">
    <property type="entry name" value="AidB_N"/>
</dbReference>
<dbReference type="eggNOG" id="COG1960">
    <property type="taxonomic scope" value="Bacteria"/>
</dbReference>
<gene>
    <name evidence="8" type="ORF">GORHZ_171_00550</name>
</gene>
<sequence length="437" mass="47597">MTQSATPTKPQPHLTHTVFNQSAPRVDVNEFDLDTVLVEAVRRHDGGWGEDELREIGALVGSASFKHDAALTHTRLPELKTFDRWGHRIDEVEYHPAYHRIIGDAVRYGAHTRCWEDPQPGSHVVRAAAFMLFGEIEPGHACPVSMTHAVIPSLELQPDVAANWVPKALSREYSGDLGADKTSAIFGMSMTEKQGGSDVRANTTVARPVGRGGPGGEYLLTGHKWFCSAPMSDAFLVLAQAEGPGGEGLSCFLLPRVLPDGTRNVFRIQRLKNKLGNKSNASSEIELDGTVALMVGEPGRGVRTIIEMVAQTRLDCVLGSAAGMRQSVAEAVWHARHRAAFGATLADQPAMKAVLADLALESEAATVAAIRLARAHDEDADEHERAFRRLATAVAKYWICKRGPHHSYEALECLGGNGYTEDFPLAMRYREQPVMAV</sequence>
<name>K6WJR2_9ACTN</name>
<protein>
    <submittedName>
        <fullName evidence="8">Putative acyl-CoA dehydrogenase</fullName>
    </submittedName>
</protein>
<evidence type="ECO:0000259" key="6">
    <source>
        <dbReference type="Pfam" id="PF02770"/>
    </source>
</evidence>
<evidence type="ECO:0000259" key="5">
    <source>
        <dbReference type="Pfam" id="PF00441"/>
    </source>
</evidence>